<dbReference type="PROSITE" id="PS50206">
    <property type="entry name" value="RHODANESE_3"/>
    <property type="match status" value="1"/>
</dbReference>
<dbReference type="CDD" id="cd00158">
    <property type="entry name" value="RHOD"/>
    <property type="match status" value="1"/>
</dbReference>
<dbReference type="GO" id="GO:0004792">
    <property type="term" value="F:thiosulfate-cyanide sulfurtransferase activity"/>
    <property type="evidence" value="ECO:0007669"/>
    <property type="project" value="TreeGrafter"/>
</dbReference>
<dbReference type="RefSeq" id="WP_167940676.1">
    <property type="nucleotide sequence ID" value="NZ_JAATJA010000001.1"/>
</dbReference>
<dbReference type="EMBL" id="JAATJA010000001">
    <property type="protein sequence ID" value="NJB67639.1"/>
    <property type="molecule type" value="Genomic_DNA"/>
</dbReference>
<feature type="domain" description="Rhodanese" evidence="2">
    <location>
        <begin position="69"/>
        <end position="177"/>
    </location>
</feature>
<evidence type="ECO:0000256" key="1">
    <source>
        <dbReference type="SAM" id="SignalP"/>
    </source>
</evidence>
<feature type="signal peptide" evidence="1">
    <location>
        <begin position="1"/>
        <end position="26"/>
    </location>
</feature>
<dbReference type="InterPro" id="IPR036873">
    <property type="entry name" value="Rhodanese-like_dom_sf"/>
</dbReference>
<dbReference type="AlphaFoldDB" id="A0A846QSK6"/>
<dbReference type="InterPro" id="IPR001763">
    <property type="entry name" value="Rhodanese-like_dom"/>
</dbReference>
<dbReference type="Gene3D" id="3.40.250.10">
    <property type="entry name" value="Rhodanese-like domain"/>
    <property type="match status" value="1"/>
</dbReference>
<keyword evidence="3" id="KW-0808">Transferase</keyword>
<dbReference type="PANTHER" id="PTHR44086">
    <property type="entry name" value="THIOSULFATE SULFURTRANSFERASE RDL2, MITOCHONDRIAL-RELATED"/>
    <property type="match status" value="1"/>
</dbReference>
<accession>A0A846QSK6</accession>
<evidence type="ECO:0000313" key="3">
    <source>
        <dbReference type="EMBL" id="NJB67639.1"/>
    </source>
</evidence>
<gene>
    <name evidence="3" type="ORF">GGQ74_001279</name>
</gene>
<feature type="chain" id="PRO_5032600654" evidence="1">
    <location>
        <begin position="27"/>
        <end position="179"/>
    </location>
</feature>
<dbReference type="Pfam" id="PF00581">
    <property type="entry name" value="Rhodanese"/>
    <property type="match status" value="1"/>
</dbReference>
<organism evidence="3 4">
    <name type="scientific">Desulfobaculum xiamenense</name>
    <dbReference type="NCBI Taxonomy" id="995050"/>
    <lineage>
        <taxon>Bacteria</taxon>
        <taxon>Pseudomonadati</taxon>
        <taxon>Thermodesulfobacteriota</taxon>
        <taxon>Desulfovibrionia</taxon>
        <taxon>Desulfovibrionales</taxon>
        <taxon>Desulfovibrionaceae</taxon>
        <taxon>Desulfobaculum</taxon>
    </lineage>
</organism>
<dbReference type="SUPFAM" id="SSF52821">
    <property type="entry name" value="Rhodanese/Cell cycle control phosphatase"/>
    <property type="match status" value="1"/>
</dbReference>
<name>A0A846QSK6_9BACT</name>
<dbReference type="PANTHER" id="PTHR44086:SF13">
    <property type="entry name" value="THIOSULFATE SULFURTRANSFERASE PSPE"/>
    <property type="match status" value="1"/>
</dbReference>
<dbReference type="Proteomes" id="UP000580856">
    <property type="component" value="Unassembled WGS sequence"/>
</dbReference>
<sequence length="179" mass="19608">MLKFKTLAVAGMIAALVLGLSANAFAFFGSDKFEAEVEKEQGAVKLLREVQRGGYDVMTTTELKAALEADKNILVIDTMPYKDSYAKGHVPGAAQFLFPIEDMNEWNAEATDGKTMADYEALLGPDKNRTIVVYCGFVKCTRSHNGAAWAKKLGYTNVYRYPGGIFAWKGAGFPEESVK</sequence>
<reference evidence="3 4" key="1">
    <citation type="submission" date="2020-03" db="EMBL/GenBank/DDBJ databases">
        <title>Genomic Encyclopedia of Type Strains, Phase IV (KMG-IV): sequencing the most valuable type-strain genomes for metagenomic binning, comparative biology and taxonomic classification.</title>
        <authorList>
            <person name="Goeker M."/>
        </authorList>
    </citation>
    <scope>NUCLEOTIDE SEQUENCE [LARGE SCALE GENOMIC DNA]</scope>
    <source>
        <strain evidence="3 4">DSM 24233</strain>
    </source>
</reference>
<keyword evidence="1" id="KW-0732">Signal</keyword>
<dbReference type="SMART" id="SM00450">
    <property type="entry name" value="RHOD"/>
    <property type="match status" value="1"/>
</dbReference>
<comment type="caution">
    <text evidence="3">The sequence shown here is derived from an EMBL/GenBank/DDBJ whole genome shotgun (WGS) entry which is preliminary data.</text>
</comment>
<evidence type="ECO:0000259" key="2">
    <source>
        <dbReference type="PROSITE" id="PS50206"/>
    </source>
</evidence>
<keyword evidence="4" id="KW-1185">Reference proteome</keyword>
<protein>
    <submittedName>
        <fullName evidence="3">Rhodanese-related sulfurtransferase</fullName>
    </submittedName>
</protein>
<evidence type="ECO:0000313" key="4">
    <source>
        <dbReference type="Proteomes" id="UP000580856"/>
    </source>
</evidence>
<proteinExistence type="predicted"/>